<dbReference type="Gene3D" id="2.160.20.10">
    <property type="entry name" value="Single-stranded right-handed beta-helix, Pectin lyase-like"/>
    <property type="match status" value="2"/>
</dbReference>
<evidence type="ECO:0000313" key="3">
    <source>
        <dbReference type="EMBL" id="KAK3331350.1"/>
    </source>
</evidence>
<evidence type="ECO:0000313" key="4">
    <source>
        <dbReference type="Proteomes" id="UP001283341"/>
    </source>
</evidence>
<feature type="chain" id="PRO_5042079796" evidence="1">
    <location>
        <begin position="18"/>
        <end position="813"/>
    </location>
</feature>
<keyword evidence="3" id="KW-0456">Lyase</keyword>
<organism evidence="3 4">
    <name type="scientific">Apodospora peruviana</name>
    <dbReference type="NCBI Taxonomy" id="516989"/>
    <lineage>
        <taxon>Eukaryota</taxon>
        <taxon>Fungi</taxon>
        <taxon>Dikarya</taxon>
        <taxon>Ascomycota</taxon>
        <taxon>Pezizomycotina</taxon>
        <taxon>Sordariomycetes</taxon>
        <taxon>Sordariomycetidae</taxon>
        <taxon>Sordariales</taxon>
        <taxon>Lasiosphaeriaceae</taxon>
        <taxon>Apodospora</taxon>
    </lineage>
</organism>
<dbReference type="SUPFAM" id="SSF51126">
    <property type="entry name" value="Pectin lyase-like"/>
    <property type="match status" value="2"/>
</dbReference>
<sequence length="813" mass="87318">MKALLLVLLAAASIAQAAFWMETIRHQGVSSFNQDKSYQVFRNIKSFGAKGDGVTDDTNAINTAISSGNRCGGMTGCNGSTTTPAVVYFPGGTYLISKPIVDYYYTQIIGDPNDMPVIKASANFTVGALALLDADLYMHTGALEFRSTNVFYRQVRNMVFDTTAVPGVATGIHWPSAQATSIQNCVFKLSPRPADGHTGIFIEEGSGGIMNDLVFYGGQFGARFGNQQYTMRNLTFYGSDTAIEQIWDWGWTYKSLSINNCRIGINMSSTDVGSVTLLDSVFNNVSTALLTGRNPGNTTGIGSLVIENVQYNNVPTVLMGPNEEIILLGDPAGSVFDRGYARGNLYAPYGPTLLEGSDYAHFNQPPALKSGNKYYERSKPQYETLPASSFFSARDYGAVGDGKTDDTAALNRLFQASADNQTIAFLDAGYYSVGDTVYVPAGARIVGEGLAAVIMGAGPRFSDMSKPHSVVRVGMPGEVGYIEMSDLIVSTQGATAGAVLIEYNLDTPAGKPAPNLCDNTSGNQPSGLWDVHVRVGGFAGSQLQLEQCPTTPLQNNYVPPTCIAAYMSMHVTKTAGNLYVENSWLWVADHDIEDWNCTQISVFAGRGLLIEADRIWLVGHAVEHHTLYQYQIVNASDIFMGQIQTESPYYQPNPPAPAPFHQLNSDLHDPDFDFDCKTVTYASSANVANGSLSLPGHPPCAMAWGLRILGSHNIVGFGAGLYSFFNNYDTNCSTVAAGENCQARIFWVGPLVDVAASDTNGTKVGGKLDMSTIAVYNLNTVGSVSMVTRQGTDVAAWMQNGATFAATLAVFQS</sequence>
<feature type="signal peptide" evidence="1">
    <location>
        <begin position="1"/>
        <end position="17"/>
    </location>
</feature>
<dbReference type="InterPro" id="IPR011050">
    <property type="entry name" value="Pectin_lyase_fold/virulence"/>
</dbReference>
<dbReference type="CDD" id="cd23668">
    <property type="entry name" value="GH55_beta13glucanase-like"/>
    <property type="match status" value="1"/>
</dbReference>
<name>A0AAE0IUH9_9PEZI</name>
<feature type="domain" description="Rhamnogalacturonase A/B/Epimerase-like pectate lyase" evidence="2">
    <location>
        <begin position="41"/>
        <end position="266"/>
    </location>
</feature>
<gene>
    <name evidence="3" type="ORF">B0H66DRAFT_507091</name>
</gene>
<comment type="caution">
    <text evidence="3">The sequence shown here is derived from an EMBL/GenBank/DDBJ whole genome shotgun (WGS) entry which is preliminary data.</text>
</comment>
<proteinExistence type="predicted"/>
<dbReference type="AlphaFoldDB" id="A0AAE0IUH9"/>
<reference evidence="3" key="2">
    <citation type="submission" date="2023-06" db="EMBL/GenBank/DDBJ databases">
        <authorList>
            <consortium name="Lawrence Berkeley National Laboratory"/>
            <person name="Haridas S."/>
            <person name="Hensen N."/>
            <person name="Bonometti L."/>
            <person name="Westerberg I."/>
            <person name="Brannstrom I.O."/>
            <person name="Guillou S."/>
            <person name="Cros-Aarteil S."/>
            <person name="Calhoun S."/>
            <person name="Kuo A."/>
            <person name="Mondo S."/>
            <person name="Pangilinan J."/>
            <person name="Riley R."/>
            <person name="Labutti K."/>
            <person name="Andreopoulos B."/>
            <person name="Lipzen A."/>
            <person name="Chen C."/>
            <person name="Yanf M."/>
            <person name="Daum C."/>
            <person name="Ng V."/>
            <person name="Clum A."/>
            <person name="Steindorff A."/>
            <person name="Ohm R."/>
            <person name="Martin F."/>
            <person name="Silar P."/>
            <person name="Natvig D."/>
            <person name="Lalanne C."/>
            <person name="Gautier V."/>
            <person name="Ament-Velasquez S.L."/>
            <person name="Kruys A."/>
            <person name="Hutchinson M.I."/>
            <person name="Powell A.J."/>
            <person name="Barry K."/>
            <person name="Miller A.N."/>
            <person name="Grigoriev I.V."/>
            <person name="Debuchy R."/>
            <person name="Gladieux P."/>
            <person name="Thoren M.H."/>
            <person name="Johannesson H."/>
        </authorList>
    </citation>
    <scope>NUCLEOTIDE SEQUENCE</scope>
    <source>
        <strain evidence="3">CBS 118394</strain>
    </source>
</reference>
<feature type="domain" description="Rhamnogalacturonase A/B/Epimerase-like pectate lyase" evidence="2">
    <location>
        <begin position="390"/>
        <end position="461"/>
    </location>
</feature>
<dbReference type="PANTHER" id="PTHR33928">
    <property type="entry name" value="POLYGALACTURONASE QRT3"/>
    <property type="match status" value="1"/>
</dbReference>
<evidence type="ECO:0000256" key="1">
    <source>
        <dbReference type="SAM" id="SignalP"/>
    </source>
</evidence>
<dbReference type="InterPro" id="IPR024535">
    <property type="entry name" value="RHGA/B-epi-like_pectate_lyase"/>
</dbReference>
<protein>
    <submittedName>
        <fullName evidence="3">Pectate lyase superfamily protein-domain-containing protein</fullName>
    </submittedName>
</protein>
<dbReference type="InterPro" id="IPR039279">
    <property type="entry name" value="QRT3-like"/>
</dbReference>
<dbReference type="EMBL" id="JAUEDM010000001">
    <property type="protein sequence ID" value="KAK3331350.1"/>
    <property type="molecule type" value="Genomic_DNA"/>
</dbReference>
<keyword evidence="4" id="KW-1185">Reference proteome</keyword>
<reference evidence="3" key="1">
    <citation type="journal article" date="2023" name="Mol. Phylogenet. Evol.">
        <title>Genome-scale phylogeny and comparative genomics of the fungal order Sordariales.</title>
        <authorList>
            <person name="Hensen N."/>
            <person name="Bonometti L."/>
            <person name="Westerberg I."/>
            <person name="Brannstrom I.O."/>
            <person name="Guillou S."/>
            <person name="Cros-Aarteil S."/>
            <person name="Calhoun S."/>
            <person name="Haridas S."/>
            <person name="Kuo A."/>
            <person name="Mondo S."/>
            <person name="Pangilinan J."/>
            <person name="Riley R."/>
            <person name="LaButti K."/>
            <person name="Andreopoulos B."/>
            <person name="Lipzen A."/>
            <person name="Chen C."/>
            <person name="Yan M."/>
            <person name="Daum C."/>
            <person name="Ng V."/>
            <person name="Clum A."/>
            <person name="Steindorff A."/>
            <person name="Ohm R.A."/>
            <person name="Martin F."/>
            <person name="Silar P."/>
            <person name="Natvig D.O."/>
            <person name="Lalanne C."/>
            <person name="Gautier V."/>
            <person name="Ament-Velasquez S.L."/>
            <person name="Kruys A."/>
            <person name="Hutchinson M.I."/>
            <person name="Powell A.J."/>
            <person name="Barry K."/>
            <person name="Miller A.N."/>
            <person name="Grigoriev I.V."/>
            <person name="Debuchy R."/>
            <person name="Gladieux P."/>
            <person name="Hiltunen Thoren M."/>
            <person name="Johannesson H."/>
        </authorList>
    </citation>
    <scope>NUCLEOTIDE SEQUENCE</scope>
    <source>
        <strain evidence="3">CBS 118394</strain>
    </source>
</reference>
<dbReference type="GO" id="GO:0004650">
    <property type="term" value="F:polygalacturonase activity"/>
    <property type="evidence" value="ECO:0007669"/>
    <property type="project" value="InterPro"/>
</dbReference>
<accession>A0AAE0IUH9</accession>
<dbReference type="GO" id="GO:0016829">
    <property type="term" value="F:lyase activity"/>
    <property type="evidence" value="ECO:0007669"/>
    <property type="project" value="UniProtKB-KW"/>
</dbReference>
<keyword evidence="1" id="KW-0732">Signal</keyword>
<dbReference type="InterPro" id="IPR012334">
    <property type="entry name" value="Pectin_lyas_fold"/>
</dbReference>
<dbReference type="Pfam" id="PF12708">
    <property type="entry name" value="Pect-lyase_RHGA_epim"/>
    <property type="match status" value="2"/>
</dbReference>
<dbReference type="Proteomes" id="UP001283341">
    <property type="component" value="Unassembled WGS sequence"/>
</dbReference>
<evidence type="ECO:0000259" key="2">
    <source>
        <dbReference type="Pfam" id="PF12708"/>
    </source>
</evidence>
<dbReference type="PANTHER" id="PTHR33928:SF2">
    <property type="entry name" value="PECTATE LYASE SUPERFAMILY PROTEIN DOMAIN-CONTAINING PROTEIN-RELATED"/>
    <property type="match status" value="1"/>
</dbReference>